<dbReference type="EMBL" id="JADCNL010000488">
    <property type="protein sequence ID" value="KAG0447242.1"/>
    <property type="molecule type" value="Genomic_DNA"/>
</dbReference>
<reference evidence="1 2" key="1">
    <citation type="journal article" date="2020" name="Nat. Food">
        <title>A phased Vanilla planifolia genome enables genetic improvement of flavour and production.</title>
        <authorList>
            <person name="Hasing T."/>
            <person name="Tang H."/>
            <person name="Brym M."/>
            <person name="Khazi F."/>
            <person name="Huang T."/>
            <person name="Chambers A.H."/>
        </authorList>
    </citation>
    <scope>NUCLEOTIDE SEQUENCE [LARGE SCALE GENOMIC DNA]</scope>
    <source>
        <tissue evidence="1">Leaf</tissue>
    </source>
</reference>
<keyword evidence="2" id="KW-1185">Reference proteome</keyword>
<evidence type="ECO:0000313" key="2">
    <source>
        <dbReference type="Proteomes" id="UP000636800"/>
    </source>
</evidence>
<dbReference type="AlphaFoldDB" id="A0A835P8N3"/>
<dbReference type="Proteomes" id="UP000636800">
    <property type="component" value="Unassembled WGS sequence"/>
</dbReference>
<proteinExistence type="predicted"/>
<evidence type="ECO:0000313" key="1">
    <source>
        <dbReference type="EMBL" id="KAG0447242.1"/>
    </source>
</evidence>
<gene>
    <name evidence="1" type="ORF">HPP92_028468</name>
</gene>
<organism evidence="1 2">
    <name type="scientific">Vanilla planifolia</name>
    <name type="common">Vanilla</name>
    <dbReference type="NCBI Taxonomy" id="51239"/>
    <lineage>
        <taxon>Eukaryota</taxon>
        <taxon>Viridiplantae</taxon>
        <taxon>Streptophyta</taxon>
        <taxon>Embryophyta</taxon>
        <taxon>Tracheophyta</taxon>
        <taxon>Spermatophyta</taxon>
        <taxon>Magnoliopsida</taxon>
        <taxon>Liliopsida</taxon>
        <taxon>Asparagales</taxon>
        <taxon>Orchidaceae</taxon>
        <taxon>Vanilloideae</taxon>
        <taxon>Vanilleae</taxon>
        <taxon>Vanilla</taxon>
    </lineage>
</organism>
<sequence>MMARTAMTKVFSNLTHGHGYPPANTPHKATKVSPLHLVPILHEDGLLLLVPILHRVILHRVILHRGIHHLDIISLAPLLTLKGHGHTGALLAGGAAATAAAYGAHHMTHGQHSGYQAYGHQDDGIKIKFISKIFTLVEDFKIVPSLLLFFSSAGICKQPSFQ</sequence>
<accession>A0A835P8N3</accession>
<comment type="caution">
    <text evidence="1">The sequence shown here is derived from an EMBL/GenBank/DDBJ whole genome shotgun (WGS) entry which is preliminary data.</text>
</comment>
<protein>
    <submittedName>
        <fullName evidence="1">Uncharacterized protein</fullName>
    </submittedName>
</protein>
<name>A0A835P8N3_VANPL</name>